<dbReference type="Proteomes" id="UP000783796">
    <property type="component" value="Unassembled WGS sequence"/>
</dbReference>
<dbReference type="AlphaFoldDB" id="A0A948TAT9"/>
<evidence type="ECO:0008006" key="4">
    <source>
        <dbReference type="Google" id="ProtNLM"/>
    </source>
</evidence>
<feature type="transmembrane region" description="Helical" evidence="1">
    <location>
        <begin position="79"/>
        <end position="97"/>
    </location>
</feature>
<evidence type="ECO:0000313" key="2">
    <source>
        <dbReference type="EMBL" id="MBU3837607.1"/>
    </source>
</evidence>
<dbReference type="EMBL" id="JAHLFW010000043">
    <property type="protein sequence ID" value="MBU3837607.1"/>
    <property type="molecule type" value="Genomic_DNA"/>
</dbReference>
<feature type="transmembrane region" description="Helical" evidence="1">
    <location>
        <begin position="109"/>
        <end position="125"/>
    </location>
</feature>
<feature type="transmembrane region" description="Helical" evidence="1">
    <location>
        <begin position="39"/>
        <end position="59"/>
    </location>
</feature>
<name>A0A948TAT9_9BACT</name>
<reference evidence="2" key="2">
    <citation type="submission" date="2021-04" db="EMBL/GenBank/DDBJ databases">
        <authorList>
            <person name="Gilroy R."/>
        </authorList>
    </citation>
    <scope>NUCLEOTIDE SEQUENCE</scope>
    <source>
        <strain evidence="2">G4-2901</strain>
    </source>
</reference>
<keyword evidence="1" id="KW-0472">Membrane</keyword>
<feature type="transmembrane region" description="Helical" evidence="1">
    <location>
        <begin position="12"/>
        <end position="33"/>
    </location>
</feature>
<evidence type="ECO:0000256" key="1">
    <source>
        <dbReference type="SAM" id="Phobius"/>
    </source>
</evidence>
<proteinExistence type="predicted"/>
<evidence type="ECO:0000313" key="3">
    <source>
        <dbReference type="Proteomes" id="UP000783796"/>
    </source>
</evidence>
<accession>A0A948TAT9</accession>
<gene>
    <name evidence="2" type="ORF">H9777_04675</name>
</gene>
<sequence>MKGLFPVFFRVLGYVLLILSVFVPMIMYMFGLVQTDASLIYVKLAAKSVIWISLFFIFLAKTNDEDSVTSSLRAQAMRFALFVWGIYYLVILIFSAIELDYQRADNSVGIYYMVMNVICFEFLQQKRKIENRFNRKN</sequence>
<comment type="caution">
    <text evidence="2">The sequence shown here is derived from an EMBL/GenBank/DDBJ whole genome shotgun (WGS) entry which is preliminary data.</text>
</comment>
<reference evidence="2" key="1">
    <citation type="journal article" date="2021" name="PeerJ">
        <title>Extensive microbial diversity within the chicken gut microbiome revealed by metagenomics and culture.</title>
        <authorList>
            <person name="Gilroy R."/>
            <person name="Ravi A."/>
            <person name="Getino M."/>
            <person name="Pursley I."/>
            <person name="Horton D.L."/>
            <person name="Alikhan N.F."/>
            <person name="Baker D."/>
            <person name="Gharbi K."/>
            <person name="Hall N."/>
            <person name="Watson M."/>
            <person name="Adriaenssens E.M."/>
            <person name="Foster-Nyarko E."/>
            <person name="Jarju S."/>
            <person name="Secka A."/>
            <person name="Antonio M."/>
            <person name="Oren A."/>
            <person name="Chaudhuri R.R."/>
            <person name="La Ragione R."/>
            <person name="Hildebrand F."/>
            <person name="Pallen M.J."/>
        </authorList>
    </citation>
    <scope>NUCLEOTIDE SEQUENCE</scope>
    <source>
        <strain evidence="2">G4-2901</strain>
    </source>
</reference>
<keyword evidence="1" id="KW-1133">Transmembrane helix</keyword>
<keyword evidence="1" id="KW-0812">Transmembrane</keyword>
<organism evidence="2 3">
    <name type="scientific">Candidatus Phocaeicola faecigallinarum</name>
    <dbReference type="NCBI Taxonomy" id="2838732"/>
    <lineage>
        <taxon>Bacteria</taxon>
        <taxon>Pseudomonadati</taxon>
        <taxon>Bacteroidota</taxon>
        <taxon>Bacteroidia</taxon>
        <taxon>Bacteroidales</taxon>
        <taxon>Bacteroidaceae</taxon>
        <taxon>Phocaeicola</taxon>
    </lineage>
</organism>
<protein>
    <recommendedName>
        <fullName evidence="4">Transmembrane protein</fullName>
    </recommendedName>
</protein>